<dbReference type="OMA" id="APDYDTH"/>
<protein>
    <submittedName>
        <fullName evidence="2">Uncharacterized protein</fullName>
    </submittedName>
</protein>
<reference evidence="3" key="1">
    <citation type="journal article" date="2011" name="Science">
        <title>The plant cell wall-decomposing machinery underlies the functional diversity of forest fungi.</title>
        <authorList>
            <person name="Eastwood D.C."/>
            <person name="Floudas D."/>
            <person name="Binder M."/>
            <person name="Majcherczyk A."/>
            <person name="Schneider P."/>
            <person name="Aerts A."/>
            <person name="Asiegbu F.O."/>
            <person name="Baker S.E."/>
            <person name="Barry K."/>
            <person name="Bendiksby M."/>
            <person name="Blumentritt M."/>
            <person name="Coutinho P.M."/>
            <person name="Cullen D."/>
            <person name="de Vries R.P."/>
            <person name="Gathman A."/>
            <person name="Goodell B."/>
            <person name="Henrissat B."/>
            <person name="Ihrmark K."/>
            <person name="Kauserud H."/>
            <person name="Kohler A."/>
            <person name="LaButti K."/>
            <person name="Lapidus A."/>
            <person name="Lavin J.L."/>
            <person name="Lee Y.-H."/>
            <person name="Lindquist E."/>
            <person name="Lilly W."/>
            <person name="Lucas S."/>
            <person name="Morin E."/>
            <person name="Murat C."/>
            <person name="Oguiza J.A."/>
            <person name="Park J."/>
            <person name="Pisabarro A.G."/>
            <person name="Riley R."/>
            <person name="Rosling A."/>
            <person name="Salamov A."/>
            <person name="Schmidt O."/>
            <person name="Schmutz J."/>
            <person name="Skrede I."/>
            <person name="Stenlid J."/>
            <person name="Wiebenga A."/>
            <person name="Xie X."/>
            <person name="Kuees U."/>
            <person name="Hibbett D.S."/>
            <person name="Hoffmeister D."/>
            <person name="Hoegberg N."/>
            <person name="Martin F."/>
            <person name="Grigoriev I.V."/>
            <person name="Watkinson S.C."/>
        </authorList>
    </citation>
    <scope>NUCLEOTIDE SEQUENCE [LARGE SCALE GENOMIC DNA]</scope>
    <source>
        <strain evidence="3">strain S7.3</strain>
    </source>
</reference>
<accession>F8PVP0</accession>
<name>F8PVP0_SERL3</name>
<dbReference type="AlphaFoldDB" id="F8PVP0"/>
<evidence type="ECO:0000313" key="2">
    <source>
        <dbReference type="EMBL" id="EGO00174.1"/>
    </source>
</evidence>
<dbReference type="Proteomes" id="UP000008063">
    <property type="component" value="Unassembled WGS sequence"/>
</dbReference>
<evidence type="ECO:0000313" key="3">
    <source>
        <dbReference type="Proteomes" id="UP000008063"/>
    </source>
</evidence>
<dbReference type="InParanoid" id="F8PVP0"/>
<feature type="region of interest" description="Disordered" evidence="1">
    <location>
        <begin position="659"/>
        <end position="700"/>
    </location>
</feature>
<dbReference type="OrthoDB" id="3270497at2759"/>
<feature type="compositionally biased region" description="Polar residues" evidence="1">
    <location>
        <begin position="531"/>
        <end position="547"/>
    </location>
</feature>
<evidence type="ECO:0000256" key="1">
    <source>
        <dbReference type="SAM" id="MobiDB-lite"/>
    </source>
</evidence>
<sequence>MSGCYVAGDVRGVLMWGASGEKGNLGMGVPDDGPAIRRPRRLKNGVQWLAAEKPDRYRLVLGNLAGLVPLVKVYGATPVPSNRTQASITPSAGPSTVTPSCSAPSSIFPYLHRLDIGDDMYPRRQKMPLLTLELSSLSFLDSVAIDDVTGKPLYAVETVGSSTTIWRSDPWDGMTKAADIRWPKELHIKGKGKENVNGSNFEMEALGQCLSCLVASLEIAVDSIPPRLHIFEALENRYNSRPQLDHAGIAVVLLDHLFVTALLLVTEPEEWMTIAHHPDEKACTETQLAPKSASVNTPASARQWRKIMYGEPLYPSLKTPCFEAGAPPSCVDDADVLDLSEPSHMSTSIQQWRKIVYGEPLYPSLRPHCAAIDLPPRPSTACDTASISDESAYYPPTPSSAPSTGFFDSAFFEESQNRQSCGTVVPRIDTSTRYTSQPFSATPISSIPSSDYPPLSSRPLSSPHTGGRRELPMPPSSYHPPASSQPWLHRSRSSPSVSPAATEHTRWATVTGDGIAIPPPVFDDDPEPLSRPQSAQSSRNRAHSASGSLRRRRLPQVPRTPEQHQPPLPTDKRTSVAVQRTLPPTPLTVSRSGSPGHRHAHSQSNAPTQPPAPAVEPVTPANTGSNGRRVRHEKDADAQIDWMRALNRAHRRRTATNGLDIAPTLPTNRGPEDGVYDVPPPAYNAIDFSTPPHAMSPHGR</sequence>
<keyword evidence="3" id="KW-1185">Reference proteome</keyword>
<dbReference type="EMBL" id="GL945479">
    <property type="protein sequence ID" value="EGO00174.1"/>
    <property type="molecule type" value="Genomic_DNA"/>
</dbReference>
<dbReference type="HOGENOM" id="CLU_027900_0_0_1"/>
<feature type="compositionally biased region" description="Low complexity" evidence="1">
    <location>
        <begin position="443"/>
        <end position="463"/>
    </location>
</feature>
<feature type="region of interest" description="Disordered" evidence="1">
    <location>
        <begin position="434"/>
        <end position="636"/>
    </location>
</feature>
<proteinExistence type="predicted"/>
<gene>
    <name evidence="2" type="ORF">SERLA73DRAFT_160158</name>
</gene>
<organism evidence="3">
    <name type="scientific">Serpula lacrymans var. lacrymans (strain S7.3)</name>
    <name type="common">Dry rot fungus</name>
    <dbReference type="NCBI Taxonomy" id="936435"/>
    <lineage>
        <taxon>Eukaryota</taxon>
        <taxon>Fungi</taxon>
        <taxon>Dikarya</taxon>
        <taxon>Basidiomycota</taxon>
        <taxon>Agaricomycotina</taxon>
        <taxon>Agaricomycetes</taxon>
        <taxon>Agaricomycetidae</taxon>
        <taxon>Boletales</taxon>
        <taxon>Coniophorineae</taxon>
        <taxon>Serpulaceae</taxon>
        <taxon>Serpula</taxon>
    </lineage>
</organism>